<organism evidence="2 3">
    <name type="scientific">Micromonas commoda (strain RCC299 / NOUM17 / CCMP2709)</name>
    <name type="common">Picoplanktonic green alga</name>
    <dbReference type="NCBI Taxonomy" id="296587"/>
    <lineage>
        <taxon>Eukaryota</taxon>
        <taxon>Viridiplantae</taxon>
        <taxon>Chlorophyta</taxon>
        <taxon>Mamiellophyceae</taxon>
        <taxon>Mamiellales</taxon>
        <taxon>Mamiellaceae</taxon>
        <taxon>Micromonas</taxon>
    </lineage>
</organism>
<evidence type="ECO:0000259" key="1">
    <source>
        <dbReference type="PROSITE" id="PS51203"/>
    </source>
</evidence>
<dbReference type="OMA" id="THETQHA"/>
<sequence>MAKLLGWDQDVTTVYARFTVPKGTRASQVRVDAAVNSLLVFVLPADSTLSYVYEGQKEGGELSKTIISADVLWTLEEDEKGRRVVHVVLPKSTTGQLDKPWRTLFAEHEEVEGDEEKSMADCLKELTFCDEPSTPFDELPLDIRLHMEELRRRKYAMGAGYLNPAEDFDDFRMVLTE</sequence>
<evidence type="ECO:0000313" key="2">
    <source>
        <dbReference type="EMBL" id="ACO64103.1"/>
    </source>
</evidence>
<dbReference type="InterPro" id="IPR007052">
    <property type="entry name" value="CS_dom"/>
</dbReference>
<dbReference type="InParanoid" id="C1E878"/>
<dbReference type="InterPro" id="IPR008978">
    <property type="entry name" value="HSP20-like_chaperone"/>
</dbReference>
<dbReference type="OrthoDB" id="515366at2759"/>
<dbReference type="GO" id="GO:0005737">
    <property type="term" value="C:cytoplasm"/>
    <property type="evidence" value="ECO:0007669"/>
    <property type="project" value="TreeGrafter"/>
</dbReference>
<dbReference type="KEGG" id="mis:MICPUN_100978"/>
<dbReference type="EMBL" id="CP001327">
    <property type="protein sequence ID" value="ACO64103.1"/>
    <property type="molecule type" value="Genomic_DNA"/>
</dbReference>
<name>C1E878_MICCC</name>
<protein>
    <recommendedName>
        <fullName evidence="1">CS domain-containing protein</fullName>
    </recommendedName>
</protein>
<reference evidence="2 3" key="1">
    <citation type="journal article" date="2009" name="Science">
        <title>Green evolution and dynamic adaptations revealed by genomes of the marine picoeukaryotes Micromonas.</title>
        <authorList>
            <person name="Worden A.Z."/>
            <person name="Lee J.H."/>
            <person name="Mock T."/>
            <person name="Rouze P."/>
            <person name="Simmons M.P."/>
            <person name="Aerts A.L."/>
            <person name="Allen A.E."/>
            <person name="Cuvelier M.L."/>
            <person name="Derelle E."/>
            <person name="Everett M.V."/>
            <person name="Foulon E."/>
            <person name="Grimwood J."/>
            <person name="Gundlach H."/>
            <person name="Henrissat B."/>
            <person name="Napoli C."/>
            <person name="McDonald S.M."/>
            <person name="Parker M.S."/>
            <person name="Rombauts S."/>
            <person name="Salamov A."/>
            <person name="Von Dassow P."/>
            <person name="Badger J.H."/>
            <person name="Coutinho P.M."/>
            <person name="Demir E."/>
            <person name="Dubchak I."/>
            <person name="Gentemann C."/>
            <person name="Eikrem W."/>
            <person name="Gready J.E."/>
            <person name="John U."/>
            <person name="Lanier W."/>
            <person name="Lindquist E.A."/>
            <person name="Lucas S."/>
            <person name="Mayer K.F."/>
            <person name="Moreau H."/>
            <person name="Not F."/>
            <person name="Otillar R."/>
            <person name="Panaud O."/>
            <person name="Pangilinan J."/>
            <person name="Paulsen I."/>
            <person name="Piegu B."/>
            <person name="Poliakov A."/>
            <person name="Robbens S."/>
            <person name="Schmutz J."/>
            <person name="Toulza E."/>
            <person name="Wyss T."/>
            <person name="Zelensky A."/>
            <person name="Zhou K."/>
            <person name="Armbrust E.V."/>
            <person name="Bhattacharya D."/>
            <person name="Goodenough U.W."/>
            <person name="Van de Peer Y."/>
            <person name="Grigoriev I.V."/>
        </authorList>
    </citation>
    <scope>NUCLEOTIDE SEQUENCE [LARGE SCALE GENOMIC DNA]</scope>
    <source>
        <strain evidence="3">RCC299 / NOUM17</strain>
    </source>
</reference>
<keyword evidence="3" id="KW-1185">Reference proteome</keyword>
<dbReference type="GO" id="GO:0051082">
    <property type="term" value="F:unfolded protein binding"/>
    <property type="evidence" value="ECO:0007669"/>
    <property type="project" value="TreeGrafter"/>
</dbReference>
<dbReference type="Gene3D" id="2.60.40.790">
    <property type="match status" value="1"/>
</dbReference>
<dbReference type="AlphaFoldDB" id="C1E878"/>
<accession>C1E878</accession>
<dbReference type="PANTHER" id="PTHR12356">
    <property type="entry name" value="NUCLEAR MOVEMENT PROTEIN NUDC"/>
    <property type="match status" value="1"/>
</dbReference>
<proteinExistence type="predicted"/>
<gene>
    <name evidence="2" type="ORF">MICPUN_100978</name>
</gene>
<dbReference type="STRING" id="296587.C1E878"/>
<dbReference type="InterPro" id="IPR037898">
    <property type="entry name" value="NudC_fam"/>
</dbReference>
<dbReference type="Pfam" id="PF04969">
    <property type="entry name" value="CS"/>
    <property type="match status" value="1"/>
</dbReference>
<evidence type="ECO:0000313" key="3">
    <source>
        <dbReference type="Proteomes" id="UP000002009"/>
    </source>
</evidence>
<dbReference type="PROSITE" id="PS51203">
    <property type="entry name" value="CS"/>
    <property type="match status" value="1"/>
</dbReference>
<dbReference type="SUPFAM" id="SSF49764">
    <property type="entry name" value="HSP20-like chaperones"/>
    <property type="match status" value="1"/>
</dbReference>
<dbReference type="RefSeq" id="XP_002502845.1">
    <property type="nucleotide sequence ID" value="XM_002502799.1"/>
</dbReference>
<dbReference type="Proteomes" id="UP000002009">
    <property type="component" value="Chromosome 6"/>
</dbReference>
<feature type="domain" description="CS" evidence="1">
    <location>
        <begin position="1"/>
        <end position="105"/>
    </location>
</feature>
<dbReference type="GO" id="GO:0006457">
    <property type="term" value="P:protein folding"/>
    <property type="evidence" value="ECO:0007669"/>
    <property type="project" value="TreeGrafter"/>
</dbReference>
<dbReference type="GeneID" id="8244496"/>